<evidence type="ECO:0000256" key="1">
    <source>
        <dbReference type="ARBA" id="ARBA00004651"/>
    </source>
</evidence>
<keyword evidence="5" id="KW-1133">Transmembrane helix</keyword>
<keyword evidence="3" id="KW-1003">Cell membrane</keyword>
<dbReference type="PANTHER" id="PTHR34584:SF1">
    <property type="entry name" value="NA(+)_H(+) ANTIPORTER SUBUNIT E1"/>
    <property type="match status" value="1"/>
</dbReference>
<name>A0ABS7AGQ8_9PROT</name>
<dbReference type="InterPro" id="IPR002758">
    <property type="entry name" value="Cation_antiport_E"/>
</dbReference>
<evidence type="ECO:0000256" key="5">
    <source>
        <dbReference type="ARBA" id="ARBA00022989"/>
    </source>
</evidence>
<proteinExistence type="inferred from homology"/>
<organism evidence="7 8">
    <name type="scientific">Roseomonas alba</name>
    <dbReference type="NCBI Taxonomy" id="2846776"/>
    <lineage>
        <taxon>Bacteria</taxon>
        <taxon>Pseudomonadati</taxon>
        <taxon>Pseudomonadota</taxon>
        <taxon>Alphaproteobacteria</taxon>
        <taxon>Acetobacterales</taxon>
        <taxon>Roseomonadaceae</taxon>
        <taxon>Roseomonas</taxon>
    </lineage>
</organism>
<keyword evidence="8" id="KW-1185">Reference proteome</keyword>
<accession>A0ABS7AGQ8</accession>
<dbReference type="Pfam" id="PF01899">
    <property type="entry name" value="MNHE"/>
    <property type="match status" value="1"/>
</dbReference>
<evidence type="ECO:0000313" key="7">
    <source>
        <dbReference type="EMBL" id="MBW6400354.1"/>
    </source>
</evidence>
<evidence type="ECO:0000313" key="8">
    <source>
        <dbReference type="Proteomes" id="UP001196565"/>
    </source>
</evidence>
<dbReference type="PANTHER" id="PTHR34584">
    <property type="entry name" value="NA(+)/H(+) ANTIPORTER SUBUNIT E1"/>
    <property type="match status" value="1"/>
</dbReference>
<dbReference type="EMBL" id="JAHYBZ010000007">
    <property type="protein sequence ID" value="MBW6400354.1"/>
    <property type="molecule type" value="Genomic_DNA"/>
</dbReference>
<reference evidence="7 8" key="1">
    <citation type="submission" date="2021-07" db="EMBL/GenBank/DDBJ databases">
        <authorList>
            <person name="So Y."/>
        </authorList>
    </citation>
    <scope>NUCLEOTIDE SEQUENCE [LARGE SCALE GENOMIC DNA]</scope>
    <source>
        <strain evidence="7 8">HJA6</strain>
    </source>
</reference>
<evidence type="ECO:0000256" key="6">
    <source>
        <dbReference type="ARBA" id="ARBA00023136"/>
    </source>
</evidence>
<evidence type="ECO:0000256" key="4">
    <source>
        <dbReference type="ARBA" id="ARBA00022692"/>
    </source>
</evidence>
<comment type="caution">
    <text evidence="7">The sequence shown here is derived from an EMBL/GenBank/DDBJ whole genome shotgun (WGS) entry which is preliminary data.</text>
</comment>
<protein>
    <submittedName>
        <fullName evidence="7">Na+/H+ antiporter subunit E</fullName>
    </submittedName>
</protein>
<keyword evidence="4" id="KW-0812">Transmembrane</keyword>
<evidence type="ECO:0000256" key="2">
    <source>
        <dbReference type="ARBA" id="ARBA00006228"/>
    </source>
</evidence>
<comment type="similarity">
    <text evidence="2">Belongs to the CPA3 antiporters (TC 2.A.63) subunit E family.</text>
</comment>
<gene>
    <name evidence="7" type="ORF">KPL78_21015</name>
</gene>
<keyword evidence="6" id="KW-0472">Membrane</keyword>
<dbReference type="Proteomes" id="UP001196565">
    <property type="component" value="Unassembled WGS sequence"/>
</dbReference>
<evidence type="ECO:0000256" key="3">
    <source>
        <dbReference type="ARBA" id="ARBA00022475"/>
    </source>
</evidence>
<comment type="subcellular location">
    <subcellularLocation>
        <location evidence="1">Cell membrane</location>
        <topology evidence="1">Multi-pass membrane protein</topology>
    </subcellularLocation>
</comment>
<dbReference type="RefSeq" id="WP_219764931.1">
    <property type="nucleotide sequence ID" value="NZ_JAHYBZ010000007.1"/>
</dbReference>
<sequence>MSLLRGGKRCPRALACFPVVGILESTVIRPATHKGTRETMRLASALNRSVFFALLWVTLTGGSADALIYGGLAVAAATLLSLRLYPADQPGIVLWRVAGFLPRFLADAFMGGLDVARRALDPRLPIAPGWVRAQLTNRNEAAGVLLGGVVSILPGSLAAGPGDAEMDVHLLNVTRYSADGMQADERRVLGLFDRRIDSHNVANG</sequence>